<dbReference type="PANTHER" id="PTHR43032">
    <property type="entry name" value="PROTEIN-METHIONINE-SULFOXIDE REDUCTASE"/>
    <property type="match status" value="1"/>
</dbReference>
<proteinExistence type="inferred from homology"/>
<dbReference type="PANTHER" id="PTHR43032:SF3">
    <property type="entry name" value="PROTEIN-METHIONINE-SULFOXIDE REDUCTASE CATALYTIC SUBUNIT MSRP"/>
    <property type="match status" value="1"/>
</dbReference>
<keyword evidence="3" id="KW-0732">Signal</keyword>
<protein>
    <recommendedName>
        <fullName evidence="6">Oxidoreductase molybdopterin-binding domain-containing protein</fullName>
    </recommendedName>
</protein>
<dbReference type="GO" id="GO:0046872">
    <property type="term" value="F:metal ion binding"/>
    <property type="evidence" value="ECO:0007669"/>
    <property type="project" value="UniProtKB-KW"/>
</dbReference>
<evidence type="ECO:0000313" key="7">
    <source>
        <dbReference type="EMBL" id="SVC31015.1"/>
    </source>
</evidence>
<dbReference type="NCBIfam" id="NF003767">
    <property type="entry name" value="PRK05363.1"/>
    <property type="match status" value="1"/>
</dbReference>
<dbReference type="SUPFAM" id="SSF56524">
    <property type="entry name" value="Oxidoreductase molybdopterin-binding domain"/>
    <property type="match status" value="1"/>
</dbReference>
<dbReference type="InterPro" id="IPR000572">
    <property type="entry name" value="OxRdtase_Mopterin-bd_dom"/>
</dbReference>
<keyword evidence="1" id="KW-0500">Molybdenum</keyword>
<dbReference type="GO" id="GO:0043546">
    <property type="term" value="F:molybdopterin cofactor binding"/>
    <property type="evidence" value="ECO:0007669"/>
    <property type="project" value="InterPro"/>
</dbReference>
<keyword evidence="4" id="KW-0560">Oxidoreductase</keyword>
<dbReference type="HAMAP" id="MF_01206">
    <property type="entry name" value="MsrP"/>
    <property type="match status" value="1"/>
</dbReference>
<dbReference type="GO" id="GO:0030091">
    <property type="term" value="P:protein repair"/>
    <property type="evidence" value="ECO:0007669"/>
    <property type="project" value="InterPro"/>
</dbReference>
<dbReference type="InterPro" id="IPR036374">
    <property type="entry name" value="OxRdtase_Mopterin-bd_sf"/>
</dbReference>
<name>A0A382L5C2_9ZZZZ</name>
<evidence type="ECO:0000256" key="3">
    <source>
        <dbReference type="ARBA" id="ARBA00022729"/>
    </source>
</evidence>
<evidence type="ECO:0000256" key="1">
    <source>
        <dbReference type="ARBA" id="ARBA00022505"/>
    </source>
</evidence>
<evidence type="ECO:0000256" key="2">
    <source>
        <dbReference type="ARBA" id="ARBA00022723"/>
    </source>
</evidence>
<feature type="domain" description="Oxidoreductase molybdopterin-binding" evidence="6">
    <location>
        <begin position="103"/>
        <end position="258"/>
    </location>
</feature>
<evidence type="ECO:0000256" key="5">
    <source>
        <dbReference type="SAM" id="MobiDB-lite"/>
    </source>
</evidence>
<sequence length="320" mass="36746">MLIRRPEDIPSSEITAEGIYVNRRQFIGKSVGVALGGVMGETHLRRFAGAPRRNKSGQQKDWSSVRSDLDEKLTPYEDVTSYNNFYEFGTGKSDPIKNAHTLRTHPWTVKVDGLCANPGVYGLEDFIKPGSTEDRIYRMRCVEAWSMVIPWRGFALRDVIDRADPLGSARFVEFTTLLDPEQMPYQRYGILDWPYVEALRLDEARHPLAILATGVYGRDLPNQNGAPLRLVVPWKYGFKGIKSIVNMRFVEDMPLNTWKQSASHEYGFYANVNPEVDHPRWTQARERRLGEFRRRPTLMFNGYGEQVASLYAGMDLRVNY</sequence>
<reference evidence="7" key="1">
    <citation type="submission" date="2018-05" db="EMBL/GenBank/DDBJ databases">
        <authorList>
            <person name="Lanie J.A."/>
            <person name="Ng W.-L."/>
            <person name="Kazmierczak K.M."/>
            <person name="Andrzejewski T.M."/>
            <person name="Davidsen T.M."/>
            <person name="Wayne K.J."/>
            <person name="Tettelin H."/>
            <person name="Glass J.I."/>
            <person name="Rusch D."/>
            <person name="Podicherti R."/>
            <person name="Tsui H.-C.T."/>
            <person name="Winkler M.E."/>
        </authorList>
    </citation>
    <scope>NUCLEOTIDE SEQUENCE</scope>
</reference>
<accession>A0A382L5C2</accession>
<dbReference type="InterPro" id="IPR022867">
    <property type="entry name" value="MsrP"/>
</dbReference>
<dbReference type="Pfam" id="PF00174">
    <property type="entry name" value="Oxidored_molyb"/>
    <property type="match status" value="1"/>
</dbReference>
<evidence type="ECO:0000256" key="4">
    <source>
        <dbReference type="ARBA" id="ARBA00023002"/>
    </source>
</evidence>
<keyword evidence="2" id="KW-0479">Metal-binding</keyword>
<evidence type="ECO:0000259" key="6">
    <source>
        <dbReference type="Pfam" id="PF00174"/>
    </source>
</evidence>
<dbReference type="EMBL" id="UINC01084401">
    <property type="protein sequence ID" value="SVC31015.1"/>
    <property type="molecule type" value="Genomic_DNA"/>
</dbReference>
<dbReference type="Gene3D" id="3.90.420.10">
    <property type="entry name" value="Oxidoreductase, molybdopterin-binding domain"/>
    <property type="match status" value="1"/>
</dbReference>
<gene>
    <name evidence="7" type="ORF">METZ01_LOCUS283869</name>
</gene>
<feature type="compositionally biased region" description="Polar residues" evidence="5">
    <location>
        <begin position="56"/>
        <end position="66"/>
    </location>
</feature>
<organism evidence="7">
    <name type="scientific">marine metagenome</name>
    <dbReference type="NCBI Taxonomy" id="408172"/>
    <lineage>
        <taxon>unclassified sequences</taxon>
        <taxon>metagenomes</taxon>
        <taxon>ecological metagenomes</taxon>
    </lineage>
</organism>
<dbReference type="AlphaFoldDB" id="A0A382L5C2"/>
<dbReference type="GO" id="GO:0016667">
    <property type="term" value="F:oxidoreductase activity, acting on a sulfur group of donors"/>
    <property type="evidence" value="ECO:0007669"/>
    <property type="project" value="InterPro"/>
</dbReference>
<feature type="region of interest" description="Disordered" evidence="5">
    <location>
        <begin position="47"/>
        <end position="66"/>
    </location>
</feature>